<dbReference type="InterPro" id="IPR006638">
    <property type="entry name" value="Elp3/MiaA/NifB-like_rSAM"/>
</dbReference>
<keyword evidence="6" id="KW-0408">Iron</keyword>
<protein>
    <submittedName>
        <fullName evidence="10">tRNA (N(6)-L-threonylcarbamoyladenosine(37)-C(2))-methylthiotransferase MtaB</fullName>
    </submittedName>
</protein>
<keyword evidence="2" id="KW-0004">4Fe-4S</keyword>
<proteinExistence type="predicted"/>
<comment type="cofactor">
    <cofactor evidence="1">
        <name>[4Fe-4S] cluster</name>
        <dbReference type="ChEBI" id="CHEBI:49883"/>
    </cofactor>
</comment>
<dbReference type="InterPro" id="IPR038135">
    <property type="entry name" value="Methylthiotransferase_N_sf"/>
</dbReference>
<dbReference type="SMART" id="SM00729">
    <property type="entry name" value="Elp3"/>
    <property type="match status" value="1"/>
</dbReference>
<dbReference type="Gene3D" id="3.40.50.12160">
    <property type="entry name" value="Methylthiotransferase, N-terminal domain"/>
    <property type="match status" value="1"/>
</dbReference>
<dbReference type="InterPro" id="IPR013848">
    <property type="entry name" value="Methylthiotransferase_N"/>
</dbReference>
<keyword evidence="4" id="KW-0949">S-adenosyl-L-methionine</keyword>
<evidence type="ECO:0000256" key="6">
    <source>
        <dbReference type="ARBA" id="ARBA00023004"/>
    </source>
</evidence>
<dbReference type="RefSeq" id="WP_109020652.1">
    <property type="nucleotide sequence ID" value="NZ_AP025028.1"/>
</dbReference>
<dbReference type="Proteomes" id="UP000245263">
    <property type="component" value="Chromosome 1"/>
</dbReference>
<evidence type="ECO:0000313" key="10">
    <source>
        <dbReference type="EMBL" id="BDA77908.1"/>
    </source>
</evidence>
<keyword evidence="5" id="KW-0479">Metal-binding</keyword>
<reference evidence="10 11" key="1">
    <citation type="submission" date="2021-08" db="EMBL/GenBank/DDBJ databases">
        <title>Complete genome sequence of Leptospira kobayashii strain E30.</title>
        <authorList>
            <person name="Nakao R."/>
            <person name="Nakamura S."/>
            <person name="Masuzawa T."/>
            <person name="Koizumi N."/>
        </authorList>
    </citation>
    <scope>NUCLEOTIDE SEQUENCE [LARGE SCALE GENOMIC DNA]</scope>
    <source>
        <strain evidence="10 11">E30</strain>
    </source>
</reference>
<dbReference type="InterPro" id="IPR006467">
    <property type="entry name" value="MiaB-like_bact"/>
</dbReference>
<keyword evidence="3" id="KW-0808">Transferase</keyword>
<dbReference type="EMBL" id="AP025028">
    <property type="protein sequence ID" value="BDA77908.1"/>
    <property type="molecule type" value="Genomic_DNA"/>
</dbReference>
<dbReference type="Pfam" id="PF00919">
    <property type="entry name" value="UPF0004"/>
    <property type="match status" value="1"/>
</dbReference>
<evidence type="ECO:0000259" key="8">
    <source>
        <dbReference type="PROSITE" id="PS51449"/>
    </source>
</evidence>
<dbReference type="NCBIfam" id="TIGR01579">
    <property type="entry name" value="MiaB-like-C"/>
    <property type="match status" value="1"/>
</dbReference>
<dbReference type="PROSITE" id="PS01278">
    <property type="entry name" value="MTTASE_RADICAL"/>
    <property type="match status" value="1"/>
</dbReference>
<evidence type="ECO:0000256" key="2">
    <source>
        <dbReference type="ARBA" id="ARBA00022485"/>
    </source>
</evidence>
<dbReference type="Pfam" id="PF04055">
    <property type="entry name" value="Radical_SAM"/>
    <property type="match status" value="1"/>
</dbReference>
<evidence type="ECO:0000259" key="9">
    <source>
        <dbReference type="PROSITE" id="PS51918"/>
    </source>
</evidence>
<name>A0ABN6KAA7_9LEPT</name>
<feature type="domain" description="Radical SAM core" evidence="9">
    <location>
        <begin position="134"/>
        <end position="362"/>
    </location>
</feature>
<dbReference type="PROSITE" id="PS51449">
    <property type="entry name" value="MTTASE_N"/>
    <property type="match status" value="1"/>
</dbReference>
<dbReference type="SUPFAM" id="SSF102114">
    <property type="entry name" value="Radical SAM enzymes"/>
    <property type="match status" value="1"/>
</dbReference>
<dbReference type="PANTHER" id="PTHR11918">
    <property type="entry name" value="RADICAL SAM PROTEINS"/>
    <property type="match status" value="1"/>
</dbReference>
<dbReference type="InterPro" id="IPR020612">
    <property type="entry name" value="Methylthiotransferase_CS"/>
</dbReference>
<sequence>MKIKFHTLGCRLNFFETDGLYSVLKDKGFSLADTNESANYIVVNTCTVTNKADVKNRSIIRNAIRSNPGAKIFVTGCYAETDKEAILAIPGVTGVYGNTEKSALPYRILEDWKGDGVESSPKALDRFSYSDVLPEGHTRAYLKVQDGCNRKCSYCKIPSARGLGVSRKFEDVLDQVRFLQDHGVGEIQLTGVNLGWYRLENGEKGFIHLLESILKILEYSRLRLSSIEPPDVGTDLADLLTHPRFSKFLHVPLQSGSRDVLKAMRRTYHPESFRKRVEAVRSKLPDIFLGTDVIVGFPGEGEKEFEITKDMLVDLGFAKIHAFPYSVRKGTAAETWGDPITGDIKKRRVLDLMSLSADLHKKYAESRIGSVEEAILENDGILVTGNYLKGKLKNQEDYQYLTDGQFLDVKITGYSSTNAGKEGICEFELRK</sequence>
<dbReference type="InterPro" id="IPR005839">
    <property type="entry name" value="Methylthiotransferase"/>
</dbReference>
<dbReference type="CDD" id="cd01335">
    <property type="entry name" value="Radical_SAM"/>
    <property type="match status" value="1"/>
</dbReference>
<dbReference type="PANTHER" id="PTHR11918:SF45">
    <property type="entry name" value="THREONYLCARBAMOYLADENOSINE TRNA METHYLTHIOTRANSFERASE"/>
    <property type="match status" value="1"/>
</dbReference>
<dbReference type="SFLD" id="SFLDS00029">
    <property type="entry name" value="Radical_SAM"/>
    <property type="match status" value="1"/>
</dbReference>
<evidence type="ECO:0000313" key="11">
    <source>
        <dbReference type="Proteomes" id="UP000245263"/>
    </source>
</evidence>
<accession>A0ABN6KAA7</accession>
<keyword evidence="11" id="KW-1185">Reference proteome</keyword>
<feature type="domain" description="MTTase N-terminal" evidence="8">
    <location>
        <begin position="1"/>
        <end position="113"/>
    </location>
</feature>
<dbReference type="PROSITE" id="PS51918">
    <property type="entry name" value="RADICAL_SAM"/>
    <property type="match status" value="1"/>
</dbReference>
<evidence type="ECO:0000256" key="1">
    <source>
        <dbReference type="ARBA" id="ARBA00001966"/>
    </source>
</evidence>
<organism evidence="10 11">
    <name type="scientific">Leptospira kobayashii</name>
    <dbReference type="NCBI Taxonomy" id="1917830"/>
    <lineage>
        <taxon>Bacteria</taxon>
        <taxon>Pseudomonadati</taxon>
        <taxon>Spirochaetota</taxon>
        <taxon>Spirochaetia</taxon>
        <taxon>Leptospirales</taxon>
        <taxon>Leptospiraceae</taxon>
        <taxon>Leptospira</taxon>
    </lineage>
</organism>
<dbReference type="SFLD" id="SFLDG01082">
    <property type="entry name" value="B12-binding_domain_containing"/>
    <property type="match status" value="1"/>
</dbReference>
<dbReference type="InterPro" id="IPR007197">
    <property type="entry name" value="rSAM"/>
</dbReference>
<dbReference type="InterPro" id="IPR023404">
    <property type="entry name" value="rSAM_horseshoe"/>
</dbReference>
<dbReference type="Gene3D" id="3.80.30.20">
    <property type="entry name" value="tm_1862 like domain"/>
    <property type="match status" value="1"/>
</dbReference>
<evidence type="ECO:0000256" key="7">
    <source>
        <dbReference type="ARBA" id="ARBA00023014"/>
    </source>
</evidence>
<evidence type="ECO:0000256" key="4">
    <source>
        <dbReference type="ARBA" id="ARBA00022691"/>
    </source>
</evidence>
<keyword evidence="7" id="KW-0411">Iron-sulfur</keyword>
<dbReference type="InterPro" id="IPR058240">
    <property type="entry name" value="rSAM_sf"/>
</dbReference>
<gene>
    <name evidence="10" type="primary">miaB_1</name>
    <name evidence="10" type="ORF">LPTSP3_g08380</name>
</gene>
<evidence type="ECO:0000256" key="3">
    <source>
        <dbReference type="ARBA" id="ARBA00022679"/>
    </source>
</evidence>
<dbReference type="NCBIfam" id="TIGR00089">
    <property type="entry name" value="MiaB/RimO family radical SAM methylthiotransferase"/>
    <property type="match status" value="1"/>
</dbReference>
<evidence type="ECO:0000256" key="5">
    <source>
        <dbReference type="ARBA" id="ARBA00022723"/>
    </source>
</evidence>